<keyword evidence="2" id="KW-1185">Reference proteome</keyword>
<dbReference type="EMBL" id="FNJI01000025">
    <property type="protein sequence ID" value="SDP55912.1"/>
    <property type="molecule type" value="Genomic_DNA"/>
</dbReference>
<dbReference type="Proteomes" id="UP000199073">
    <property type="component" value="Unassembled WGS sequence"/>
</dbReference>
<dbReference type="AlphaFoldDB" id="A0A1H0TPD1"/>
<name>A0A1H0TPD1_9BACT</name>
<reference evidence="1 2" key="1">
    <citation type="submission" date="2016-10" db="EMBL/GenBank/DDBJ databases">
        <authorList>
            <person name="de Groot N.N."/>
        </authorList>
    </citation>
    <scope>NUCLEOTIDE SEQUENCE [LARGE SCALE GENOMIC DNA]</scope>
    <source>
        <strain evidence="1 2">DSM 12130</strain>
    </source>
</reference>
<proteinExistence type="predicted"/>
<protein>
    <submittedName>
        <fullName evidence="1">Uncharacterized protein</fullName>
    </submittedName>
</protein>
<accession>A0A1H0TPD1</accession>
<sequence>MAKKKTQELLKRINYLEADIEIQKQILFSIPSDQKDEMEKTITIISQKNQEIARLREEIKTVDPEEYQRIVSFEEAINLFKQIASENAFETIVHKNIGEQCFLDLADGKKIDCLIKASDKNANWTVITPDGQLKQYPKEKVAEQPPEKNLQ</sequence>
<gene>
    <name evidence="1" type="ORF">SAMN05660330_03198</name>
</gene>
<evidence type="ECO:0000313" key="2">
    <source>
        <dbReference type="Proteomes" id="UP000199073"/>
    </source>
</evidence>
<evidence type="ECO:0000313" key="1">
    <source>
        <dbReference type="EMBL" id="SDP55912.1"/>
    </source>
</evidence>
<dbReference type="OrthoDB" id="5421829at2"/>
<dbReference type="RefSeq" id="WP_092224612.1">
    <property type="nucleotide sequence ID" value="NZ_FNJI01000025.1"/>
</dbReference>
<organism evidence="1 2">
    <name type="scientific">Desulforhopalus singaporensis</name>
    <dbReference type="NCBI Taxonomy" id="91360"/>
    <lineage>
        <taxon>Bacteria</taxon>
        <taxon>Pseudomonadati</taxon>
        <taxon>Thermodesulfobacteriota</taxon>
        <taxon>Desulfobulbia</taxon>
        <taxon>Desulfobulbales</taxon>
        <taxon>Desulfocapsaceae</taxon>
        <taxon>Desulforhopalus</taxon>
    </lineage>
</organism>